<comment type="caution">
    <text evidence="1">The sequence shown here is derived from an EMBL/GenBank/DDBJ whole genome shotgun (WGS) entry which is preliminary data.</text>
</comment>
<organism evidence="1 2">
    <name type="scientific">Cytobacillus purgationiresistens</name>
    <dbReference type="NCBI Taxonomy" id="863449"/>
    <lineage>
        <taxon>Bacteria</taxon>
        <taxon>Bacillati</taxon>
        <taxon>Bacillota</taxon>
        <taxon>Bacilli</taxon>
        <taxon>Bacillales</taxon>
        <taxon>Bacillaceae</taxon>
        <taxon>Cytobacillus</taxon>
    </lineage>
</organism>
<keyword evidence="2" id="KW-1185">Reference proteome</keyword>
<evidence type="ECO:0000313" key="2">
    <source>
        <dbReference type="Proteomes" id="UP001238088"/>
    </source>
</evidence>
<protein>
    <submittedName>
        <fullName evidence="1">Uncharacterized protein</fullName>
    </submittedName>
</protein>
<dbReference type="RefSeq" id="WP_307475405.1">
    <property type="nucleotide sequence ID" value="NZ_JAUSUB010000010.1"/>
</dbReference>
<reference evidence="1 2" key="1">
    <citation type="submission" date="2023-07" db="EMBL/GenBank/DDBJ databases">
        <title>Genomic Encyclopedia of Type Strains, Phase IV (KMG-IV): sequencing the most valuable type-strain genomes for metagenomic binning, comparative biology and taxonomic classification.</title>
        <authorList>
            <person name="Goeker M."/>
        </authorList>
    </citation>
    <scope>NUCLEOTIDE SEQUENCE [LARGE SCALE GENOMIC DNA]</scope>
    <source>
        <strain evidence="1 2">DSM 23494</strain>
    </source>
</reference>
<dbReference type="EMBL" id="JAUSUB010000010">
    <property type="protein sequence ID" value="MDQ0270738.1"/>
    <property type="molecule type" value="Genomic_DNA"/>
</dbReference>
<dbReference type="Proteomes" id="UP001238088">
    <property type="component" value="Unassembled WGS sequence"/>
</dbReference>
<gene>
    <name evidence="1" type="ORF">J2S17_002623</name>
</gene>
<evidence type="ECO:0000313" key="1">
    <source>
        <dbReference type="EMBL" id="MDQ0270738.1"/>
    </source>
</evidence>
<accession>A0ABU0AK07</accession>
<name>A0ABU0AK07_9BACI</name>
<sequence>MLDYLPEEKAYVETLKEYGLPEALAKDCLFSRNADERSIVIEFLERYGAYIKA</sequence>
<proteinExistence type="predicted"/>